<dbReference type="KEGG" id="gog:C1280_24230"/>
<dbReference type="Proteomes" id="UP000245802">
    <property type="component" value="Chromosome"/>
</dbReference>
<proteinExistence type="predicted"/>
<dbReference type="AlphaFoldDB" id="A0A2Z3H8A0"/>
<protein>
    <submittedName>
        <fullName evidence="1">Uncharacterized protein</fullName>
    </submittedName>
</protein>
<reference evidence="1 2" key="1">
    <citation type="submission" date="2018-01" db="EMBL/GenBank/DDBJ databases">
        <title>G. obscuriglobus.</title>
        <authorList>
            <person name="Franke J."/>
            <person name="Blomberg W."/>
            <person name="Selmecki A."/>
        </authorList>
    </citation>
    <scope>NUCLEOTIDE SEQUENCE [LARGE SCALE GENOMIC DNA]</scope>
    <source>
        <strain evidence="1 2">DSM 5831</strain>
    </source>
</reference>
<dbReference type="RefSeq" id="WP_010035198.1">
    <property type="nucleotide sequence ID" value="NZ_CP025958.1"/>
</dbReference>
<sequence>MENTPDDFTELARKLNRERAIDAPFPDDAELLEFLLRNGYPDKDTAEEVLDQFQHGFTLVYRPMPPKP</sequence>
<accession>A0A2Z3H8A0</accession>
<organism evidence="1 2">
    <name type="scientific">Gemmata obscuriglobus</name>
    <dbReference type="NCBI Taxonomy" id="114"/>
    <lineage>
        <taxon>Bacteria</taxon>
        <taxon>Pseudomonadati</taxon>
        <taxon>Planctomycetota</taxon>
        <taxon>Planctomycetia</taxon>
        <taxon>Gemmatales</taxon>
        <taxon>Gemmataceae</taxon>
        <taxon>Gemmata</taxon>
    </lineage>
</organism>
<dbReference type="EMBL" id="CP025958">
    <property type="protein sequence ID" value="AWM39806.1"/>
    <property type="molecule type" value="Genomic_DNA"/>
</dbReference>
<keyword evidence="2" id="KW-1185">Reference proteome</keyword>
<evidence type="ECO:0000313" key="2">
    <source>
        <dbReference type="Proteomes" id="UP000245802"/>
    </source>
</evidence>
<name>A0A2Z3H8A0_9BACT</name>
<evidence type="ECO:0000313" key="1">
    <source>
        <dbReference type="EMBL" id="AWM39806.1"/>
    </source>
</evidence>
<gene>
    <name evidence="1" type="ORF">C1280_24230</name>
</gene>